<dbReference type="GO" id="GO:0016887">
    <property type="term" value="F:ATP hydrolysis activity"/>
    <property type="evidence" value="ECO:0007669"/>
    <property type="project" value="InterPro"/>
</dbReference>
<dbReference type="Proteomes" id="UP000184052">
    <property type="component" value="Unassembled WGS sequence"/>
</dbReference>
<evidence type="ECO:0000256" key="2">
    <source>
        <dbReference type="ARBA" id="ARBA00022448"/>
    </source>
</evidence>
<dbReference type="GO" id="GO:0005524">
    <property type="term" value="F:ATP binding"/>
    <property type="evidence" value="ECO:0007669"/>
    <property type="project" value="UniProtKB-KW"/>
</dbReference>
<dbReference type="Gene3D" id="3.40.50.300">
    <property type="entry name" value="P-loop containing nucleotide triphosphate hydrolases"/>
    <property type="match status" value="1"/>
</dbReference>
<organism evidence="6 7">
    <name type="scientific">Dethiosulfatibacter aminovorans DSM 17477</name>
    <dbReference type="NCBI Taxonomy" id="1121476"/>
    <lineage>
        <taxon>Bacteria</taxon>
        <taxon>Bacillati</taxon>
        <taxon>Bacillota</taxon>
        <taxon>Tissierellia</taxon>
        <taxon>Dethiosulfatibacter</taxon>
    </lineage>
</organism>
<dbReference type="GO" id="GO:0022857">
    <property type="term" value="F:transmembrane transporter activity"/>
    <property type="evidence" value="ECO:0007669"/>
    <property type="project" value="UniProtKB-ARBA"/>
</dbReference>
<accession>A0A1M6CZX2</accession>
<comment type="similarity">
    <text evidence="1">Belongs to the ABC transporter superfamily.</text>
</comment>
<evidence type="ECO:0000256" key="1">
    <source>
        <dbReference type="ARBA" id="ARBA00005417"/>
    </source>
</evidence>
<name>A0A1M6CZX2_9FIRM</name>
<dbReference type="AlphaFoldDB" id="A0A1M6CZX2"/>
<dbReference type="SMART" id="SM00382">
    <property type="entry name" value="AAA"/>
    <property type="match status" value="1"/>
</dbReference>
<keyword evidence="7" id="KW-1185">Reference proteome</keyword>
<dbReference type="EMBL" id="FQZL01000006">
    <property type="protein sequence ID" value="SHI66572.1"/>
    <property type="molecule type" value="Genomic_DNA"/>
</dbReference>
<evidence type="ECO:0000256" key="4">
    <source>
        <dbReference type="ARBA" id="ARBA00022840"/>
    </source>
</evidence>
<evidence type="ECO:0000313" key="6">
    <source>
        <dbReference type="EMBL" id="SHI66572.1"/>
    </source>
</evidence>
<keyword evidence="4 6" id="KW-0067">ATP-binding</keyword>
<dbReference type="PROSITE" id="PS50893">
    <property type="entry name" value="ABC_TRANSPORTER_2"/>
    <property type="match status" value="1"/>
</dbReference>
<reference evidence="6 7" key="1">
    <citation type="submission" date="2016-11" db="EMBL/GenBank/DDBJ databases">
        <authorList>
            <person name="Jaros S."/>
            <person name="Januszkiewicz K."/>
            <person name="Wedrychowicz H."/>
        </authorList>
    </citation>
    <scope>NUCLEOTIDE SEQUENCE [LARGE SCALE GENOMIC DNA]</scope>
    <source>
        <strain evidence="6 7">DSM 17477</strain>
    </source>
</reference>
<dbReference type="SUPFAM" id="SSF52540">
    <property type="entry name" value="P-loop containing nucleoside triphosphate hydrolases"/>
    <property type="match status" value="1"/>
</dbReference>
<evidence type="ECO:0000313" key="7">
    <source>
        <dbReference type="Proteomes" id="UP000184052"/>
    </source>
</evidence>
<feature type="domain" description="ABC transporter" evidence="5">
    <location>
        <begin position="4"/>
        <end position="226"/>
    </location>
</feature>
<evidence type="ECO:0000259" key="5">
    <source>
        <dbReference type="PROSITE" id="PS50893"/>
    </source>
</evidence>
<dbReference type="PANTHER" id="PTHR42798">
    <property type="entry name" value="LIPOPROTEIN-RELEASING SYSTEM ATP-BINDING PROTEIN LOLD"/>
    <property type="match status" value="1"/>
</dbReference>
<dbReference type="InterPro" id="IPR017871">
    <property type="entry name" value="ABC_transporter-like_CS"/>
</dbReference>
<dbReference type="Pfam" id="PF00005">
    <property type="entry name" value="ABC_tran"/>
    <property type="match status" value="1"/>
</dbReference>
<gene>
    <name evidence="6" type="ORF">SAMN02745751_00736</name>
</gene>
<dbReference type="FunFam" id="3.40.50.300:FF:000032">
    <property type="entry name" value="Export ABC transporter ATP-binding protein"/>
    <property type="match status" value="1"/>
</dbReference>
<dbReference type="InterPro" id="IPR003439">
    <property type="entry name" value="ABC_transporter-like_ATP-bd"/>
</dbReference>
<dbReference type="InterPro" id="IPR027417">
    <property type="entry name" value="P-loop_NTPase"/>
</dbReference>
<sequence length="227" mass="25289">MDVIKMNNIVKEYRIGEIRLNALKNIDLTIENGEFVSIMGPSGSGKSTLLNVIGCLDKCTEGSYILDGNSVEKLSDNKLSEIRNRFLGFVFQNFSLLPKLNSIKNVEIPLVYRGVNGKMRKEMAEEALIKVGLKDRMKHLPMQLSGGQQQRVAIARAIVGNPSVLLADEPTGALDTSTSKNIMELFLKLNEETELTIVQVTHEESIAEYGKRIIRLVDGEINRIDIN</sequence>
<dbReference type="CDD" id="cd03255">
    <property type="entry name" value="ABC_MJ0796_LolCDE_FtsE"/>
    <property type="match status" value="1"/>
</dbReference>
<dbReference type="OrthoDB" id="9802264at2"/>
<dbReference type="InterPro" id="IPR017911">
    <property type="entry name" value="MacB-like_ATP-bd"/>
</dbReference>
<evidence type="ECO:0000256" key="3">
    <source>
        <dbReference type="ARBA" id="ARBA00022741"/>
    </source>
</evidence>
<dbReference type="PROSITE" id="PS00211">
    <property type="entry name" value="ABC_TRANSPORTER_1"/>
    <property type="match status" value="1"/>
</dbReference>
<protein>
    <submittedName>
        <fullName evidence="6">Putative ABC transport system ATP-binding protein</fullName>
    </submittedName>
</protein>
<dbReference type="GO" id="GO:0098796">
    <property type="term" value="C:membrane protein complex"/>
    <property type="evidence" value="ECO:0007669"/>
    <property type="project" value="UniProtKB-ARBA"/>
</dbReference>
<dbReference type="PANTHER" id="PTHR42798:SF6">
    <property type="entry name" value="CELL DIVISION ATP-BINDING PROTEIN FTSE"/>
    <property type="match status" value="1"/>
</dbReference>
<proteinExistence type="inferred from homology"/>
<dbReference type="RefSeq" id="WP_073047341.1">
    <property type="nucleotide sequence ID" value="NZ_FQZL01000006.1"/>
</dbReference>
<dbReference type="InterPro" id="IPR003593">
    <property type="entry name" value="AAA+_ATPase"/>
</dbReference>
<keyword evidence="3" id="KW-0547">Nucleotide-binding</keyword>
<keyword evidence="2" id="KW-0813">Transport</keyword>
<dbReference type="STRING" id="1121476.SAMN02745751_00736"/>